<keyword evidence="8" id="KW-1185">Reference proteome</keyword>
<keyword evidence="4" id="KW-0175">Coiled coil</keyword>
<dbReference type="InterPro" id="IPR013882">
    <property type="entry name" value="Ctp1_C"/>
</dbReference>
<feature type="compositionally biased region" description="Basic and acidic residues" evidence="5">
    <location>
        <begin position="546"/>
        <end position="565"/>
    </location>
</feature>
<dbReference type="GO" id="GO:0010792">
    <property type="term" value="P:DNA double-strand break processing involved in repair via single-strand annealing"/>
    <property type="evidence" value="ECO:0007669"/>
    <property type="project" value="TreeGrafter"/>
</dbReference>
<feature type="region of interest" description="Disordered" evidence="5">
    <location>
        <begin position="647"/>
        <end position="688"/>
    </location>
</feature>
<dbReference type="Pfam" id="PF08573">
    <property type="entry name" value="SAE2"/>
    <property type="match status" value="1"/>
</dbReference>
<keyword evidence="7" id="KW-0378">Hydrolase</keyword>
<dbReference type="GO" id="GO:0004519">
    <property type="term" value="F:endonuclease activity"/>
    <property type="evidence" value="ECO:0007669"/>
    <property type="project" value="UniProtKB-KW"/>
</dbReference>
<feature type="coiled-coil region" evidence="4">
    <location>
        <begin position="88"/>
        <end position="192"/>
    </location>
</feature>
<protein>
    <submittedName>
        <fullName evidence="7">DNA endonuclease activator Ctp1, C-terminal</fullName>
    </submittedName>
</protein>
<keyword evidence="7" id="KW-0255">Endonuclease</keyword>
<accession>A0AAN8ZB59</accession>
<evidence type="ECO:0000256" key="4">
    <source>
        <dbReference type="SAM" id="Coils"/>
    </source>
</evidence>
<dbReference type="PANTHER" id="PTHR15107:SF0">
    <property type="entry name" value="DNA ENDONUCLEASE ACTIVATOR CTP1 C-TERMINAL DOMAIN-CONTAINING PROTEIN"/>
    <property type="match status" value="1"/>
</dbReference>
<feature type="coiled-coil region" evidence="4">
    <location>
        <begin position="235"/>
        <end position="301"/>
    </location>
</feature>
<feature type="compositionally biased region" description="Basic and acidic residues" evidence="5">
    <location>
        <begin position="608"/>
        <end position="625"/>
    </location>
</feature>
<evidence type="ECO:0000256" key="1">
    <source>
        <dbReference type="ARBA" id="ARBA00004123"/>
    </source>
</evidence>
<feature type="coiled-coil region" evidence="4">
    <location>
        <begin position="424"/>
        <end position="451"/>
    </location>
</feature>
<evidence type="ECO:0000259" key="6">
    <source>
        <dbReference type="Pfam" id="PF08573"/>
    </source>
</evidence>
<reference evidence="7 8" key="1">
    <citation type="submission" date="2023-12" db="EMBL/GenBank/DDBJ databases">
        <title>A high-quality genome assembly for Dillenia turbinata (Dilleniales).</title>
        <authorList>
            <person name="Chanderbali A."/>
        </authorList>
    </citation>
    <scope>NUCLEOTIDE SEQUENCE [LARGE SCALE GENOMIC DNA]</scope>
    <source>
        <strain evidence="7">LSX21</strain>
        <tissue evidence="7">Leaf</tissue>
    </source>
</reference>
<dbReference type="EMBL" id="JBAMMX010000009">
    <property type="protein sequence ID" value="KAK6933764.1"/>
    <property type="molecule type" value="Genomic_DNA"/>
</dbReference>
<feature type="domain" description="DNA endonuclease activator Ctp1 C-terminal" evidence="6">
    <location>
        <begin position="733"/>
        <end position="759"/>
    </location>
</feature>
<keyword evidence="2" id="KW-0227">DNA damage</keyword>
<evidence type="ECO:0000256" key="2">
    <source>
        <dbReference type="ARBA" id="ARBA00022763"/>
    </source>
</evidence>
<dbReference type="GO" id="GO:0005634">
    <property type="term" value="C:nucleus"/>
    <property type="evidence" value="ECO:0007669"/>
    <property type="project" value="UniProtKB-SubCell"/>
</dbReference>
<sequence>MLTRLKWMEGDLQISPQSTCPDKGDIKYVSGLSTILVATIQEAKDRISQIEYIFCSQLYPNIQSKSRDVQKIYSEAQRATEDTWRSKENDFLVQIKDLQLQKQQAQEEIQSLKLEKEKLANNEVSLNDNIRELQLELRKKDKEVAQAMEVQGMLVKHIELKDSTIVDNEKQLKKLEEENMLLLKKQKLLELQVQDLQWNLLQETIKVKEARESQDKLLQMVEEKASMVANKEKLLHEDEEKKNLLLDKIEDLEKKCHHLESEFLQKSKEYHEALVSRNNLLQEVESQRSVIANKLKLLKENEERDRVLLIQLHDLERNADGLIEEVTKRRDLQESAFKKIKLQASMVIKTEYLLNDHDKGKDIIVDKIEYLREVIKILREEFRKKIEDLIEKKGIGGQTKQHIDSNGLKMVKNEQLSQEPKDEKEVLLARLKSLQEKVNQLEVELNQRSLEVAEGRKWYERHQQQIDAGAARMLSEKKKRKDVVASYKRLKSQLNFLCAKFGLSAENMLDQSTTDMESESPIHNSVALPDAETREQEISAVGGDTHQQKKNEVSSRENLKSDKRLNSLQSSGSCLPSTSFVSINDQKRTRDMSSVPPMGTKRSGSYWRDTRSHKGQKGPDPHDDFLNTPLENIKENLIRSKKDEVEDLPVPVPDDMKIDSSDDETQDPTIDCNLRKQPTPVPKAGGKGFKYVEPVRKKAERENLKGIECKQCKKFYDAVLPNNDGDNRVLRCEHHDGVSRHRYRYAPPMTPEGFWNIGFESEM</sequence>
<proteinExistence type="predicted"/>
<keyword evidence="3" id="KW-0539">Nucleus</keyword>
<comment type="caution">
    <text evidence="7">The sequence shown here is derived from an EMBL/GenBank/DDBJ whole genome shotgun (WGS) entry which is preliminary data.</text>
</comment>
<evidence type="ECO:0000256" key="3">
    <source>
        <dbReference type="ARBA" id="ARBA00023242"/>
    </source>
</evidence>
<evidence type="ECO:0000313" key="7">
    <source>
        <dbReference type="EMBL" id="KAK6933764.1"/>
    </source>
</evidence>
<evidence type="ECO:0000313" key="8">
    <source>
        <dbReference type="Proteomes" id="UP001370490"/>
    </source>
</evidence>
<dbReference type="Proteomes" id="UP001370490">
    <property type="component" value="Unassembled WGS sequence"/>
</dbReference>
<comment type="subcellular location">
    <subcellularLocation>
        <location evidence="1">Nucleus</location>
    </subcellularLocation>
</comment>
<evidence type="ECO:0000256" key="5">
    <source>
        <dbReference type="SAM" id="MobiDB-lite"/>
    </source>
</evidence>
<gene>
    <name evidence="7" type="ORF">RJ641_036658</name>
</gene>
<dbReference type="InterPro" id="IPR033316">
    <property type="entry name" value="RBBP8-like"/>
</dbReference>
<dbReference type="AlphaFoldDB" id="A0AAN8ZB59"/>
<dbReference type="GO" id="GO:0003684">
    <property type="term" value="F:damaged DNA binding"/>
    <property type="evidence" value="ECO:0007669"/>
    <property type="project" value="TreeGrafter"/>
</dbReference>
<dbReference type="PANTHER" id="PTHR15107">
    <property type="entry name" value="RETINOBLASTOMA BINDING PROTEIN 8"/>
    <property type="match status" value="1"/>
</dbReference>
<keyword evidence="7" id="KW-0540">Nuclease</keyword>
<organism evidence="7 8">
    <name type="scientific">Dillenia turbinata</name>
    <dbReference type="NCBI Taxonomy" id="194707"/>
    <lineage>
        <taxon>Eukaryota</taxon>
        <taxon>Viridiplantae</taxon>
        <taxon>Streptophyta</taxon>
        <taxon>Embryophyta</taxon>
        <taxon>Tracheophyta</taxon>
        <taxon>Spermatophyta</taxon>
        <taxon>Magnoliopsida</taxon>
        <taxon>eudicotyledons</taxon>
        <taxon>Gunneridae</taxon>
        <taxon>Pentapetalae</taxon>
        <taxon>Dilleniales</taxon>
        <taxon>Dilleniaceae</taxon>
        <taxon>Dillenia</taxon>
    </lineage>
</organism>
<name>A0AAN8ZB59_9MAGN</name>
<feature type="region of interest" description="Disordered" evidence="5">
    <location>
        <begin position="512"/>
        <end position="628"/>
    </location>
</feature>
<feature type="compositionally biased region" description="Polar residues" evidence="5">
    <location>
        <begin position="566"/>
        <end position="584"/>
    </location>
</feature>